<dbReference type="Proteomes" id="UP000199556">
    <property type="component" value="Unassembled WGS sequence"/>
</dbReference>
<feature type="domain" description="RNA polymerase sigma factor 54 DNA-binding" evidence="12">
    <location>
        <begin position="331"/>
        <end position="489"/>
    </location>
</feature>
<evidence type="ECO:0000313" key="14">
    <source>
        <dbReference type="EMBL" id="SFM48925.1"/>
    </source>
</evidence>
<reference evidence="14 15" key="1">
    <citation type="submission" date="2016-10" db="EMBL/GenBank/DDBJ databases">
        <authorList>
            <person name="de Groot N.N."/>
        </authorList>
    </citation>
    <scope>NUCLEOTIDE SEQUENCE [LARGE SCALE GENOMIC DNA]</scope>
    <source>
        <strain evidence="14 15">DSM 4180</strain>
    </source>
</reference>
<evidence type="ECO:0000256" key="6">
    <source>
        <dbReference type="ARBA" id="ARBA00023015"/>
    </source>
</evidence>
<dbReference type="Pfam" id="PF04963">
    <property type="entry name" value="Sigma54_CBD"/>
    <property type="match status" value="1"/>
</dbReference>
<proteinExistence type="inferred from homology"/>
<keyword evidence="9 10" id="KW-0804">Transcription</keyword>
<dbReference type="Gene3D" id="1.10.10.1330">
    <property type="entry name" value="RNA polymerase sigma-54 factor, core-binding domain"/>
    <property type="match status" value="1"/>
</dbReference>
<dbReference type="Gene3D" id="1.10.10.60">
    <property type="entry name" value="Homeodomain-like"/>
    <property type="match status" value="1"/>
</dbReference>
<dbReference type="PRINTS" id="PR00045">
    <property type="entry name" value="SIGMA54FCT"/>
</dbReference>
<evidence type="ECO:0000256" key="11">
    <source>
        <dbReference type="SAM" id="MobiDB-lite"/>
    </source>
</evidence>
<dbReference type="NCBIfam" id="TIGR02395">
    <property type="entry name" value="rpoN_sigma"/>
    <property type="match status" value="1"/>
</dbReference>
<gene>
    <name evidence="14" type="ORF">SAMN05421721_10720</name>
</gene>
<feature type="domain" description="RNA polymerase sigma factor 54 core-binding" evidence="13">
    <location>
        <begin position="124"/>
        <end position="317"/>
    </location>
</feature>
<dbReference type="Pfam" id="PF04552">
    <property type="entry name" value="Sigma54_DBD"/>
    <property type="match status" value="1"/>
</dbReference>
<keyword evidence="6 10" id="KW-0805">Transcription regulation</keyword>
<feature type="compositionally biased region" description="Basic and acidic residues" evidence="11">
    <location>
        <begin position="63"/>
        <end position="74"/>
    </location>
</feature>
<keyword evidence="15" id="KW-1185">Reference proteome</keyword>
<dbReference type="InterPro" id="IPR007634">
    <property type="entry name" value="RNA_pol_sigma_54_DNA-bd"/>
</dbReference>
<evidence type="ECO:0000256" key="10">
    <source>
        <dbReference type="PIRNR" id="PIRNR000774"/>
    </source>
</evidence>
<evidence type="ECO:0000256" key="9">
    <source>
        <dbReference type="ARBA" id="ARBA00023163"/>
    </source>
</evidence>
<keyword evidence="4 10" id="KW-0808">Transferase</keyword>
<evidence type="ECO:0000256" key="1">
    <source>
        <dbReference type="ARBA" id="ARBA00008798"/>
    </source>
</evidence>
<dbReference type="PANTHER" id="PTHR32248:SF4">
    <property type="entry name" value="RNA POLYMERASE SIGMA-54 FACTOR"/>
    <property type="match status" value="1"/>
</dbReference>
<accession>A0A1I4R9Q8</accession>
<evidence type="ECO:0000256" key="3">
    <source>
        <dbReference type="ARBA" id="ARBA00022478"/>
    </source>
</evidence>
<dbReference type="RefSeq" id="WP_090484895.1">
    <property type="nucleotide sequence ID" value="NZ_FOUO01000007.1"/>
</dbReference>
<dbReference type="PANTHER" id="PTHR32248">
    <property type="entry name" value="RNA POLYMERASE SIGMA-54 FACTOR"/>
    <property type="match status" value="1"/>
</dbReference>
<dbReference type="GO" id="GO:0000428">
    <property type="term" value="C:DNA-directed RNA polymerase complex"/>
    <property type="evidence" value="ECO:0007669"/>
    <property type="project" value="UniProtKB-KW"/>
</dbReference>
<evidence type="ECO:0000256" key="2">
    <source>
        <dbReference type="ARBA" id="ARBA00019942"/>
    </source>
</evidence>
<evidence type="ECO:0000259" key="12">
    <source>
        <dbReference type="Pfam" id="PF04552"/>
    </source>
</evidence>
<dbReference type="Pfam" id="PF00309">
    <property type="entry name" value="Sigma54_AID"/>
    <property type="match status" value="1"/>
</dbReference>
<keyword evidence="5 10" id="KW-0548">Nucleotidyltransferase</keyword>
<dbReference type="NCBIfam" id="NF009118">
    <property type="entry name" value="PRK12469.1"/>
    <property type="match status" value="1"/>
</dbReference>
<dbReference type="PROSITE" id="PS50044">
    <property type="entry name" value="SIGMA54_3"/>
    <property type="match status" value="1"/>
</dbReference>
<dbReference type="PIRSF" id="PIRSF000774">
    <property type="entry name" value="RpoN"/>
    <property type="match status" value="1"/>
</dbReference>
<comment type="similarity">
    <text evidence="1 10">Belongs to the sigma-54 factor family.</text>
</comment>
<dbReference type="InterPro" id="IPR000394">
    <property type="entry name" value="RNA_pol_sigma_54"/>
</dbReference>
<evidence type="ECO:0000256" key="4">
    <source>
        <dbReference type="ARBA" id="ARBA00022679"/>
    </source>
</evidence>
<dbReference type="EMBL" id="FOUO01000007">
    <property type="protein sequence ID" value="SFM48925.1"/>
    <property type="molecule type" value="Genomic_DNA"/>
</dbReference>
<evidence type="ECO:0000259" key="13">
    <source>
        <dbReference type="Pfam" id="PF04963"/>
    </source>
</evidence>
<dbReference type="InterPro" id="IPR038709">
    <property type="entry name" value="RpoN_core-bd_sf"/>
</dbReference>
<keyword evidence="7 10" id="KW-0731">Sigma factor</keyword>
<dbReference type="GO" id="GO:0003677">
    <property type="term" value="F:DNA binding"/>
    <property type="evidence" value="ECO:0007669"/>
    <property type="project" value="UniProtKB-KW"/>
</dbReference>
<protein>
    <recommendedName>
        <fullName evidence="2 10">RNA polymerase sigma-54 factor</fullName>
    </recommendedName>
</protein>
<dbReference type="GO" id="GO:0001216">
    <property type="term" value="F:DNA-binding transcription activator activity"/>
    <property type="evidence" value="ECO:0007669"/>
    <property type="project" value="InterPro"/>
</dbReference>
<dbReference type="AlphaFoldDB" id="A0A1I4R9Q8"/>
<evidence type="ECO:0000256" key="7">
    <source>
        <dbReference type="ARBA" id="ARBA00023082"/>
    </source>
</evidence>
<keyword evidence="3 10" id="KW-0240">DNA-directed RNA polymerase</keyword>
<dbReference type="GO" id="GO:0006352">
    <property type="term" value="P:DNA-templated transcription initiation"/>
    <property type="evidence" value="ECO:0007669"/>
    <property type="project" value="InterPro"/>
</dbReference>
<dbReference type="STRING" id="195064.SAMN05421721_10720"/>
<keyword evidence="8 10" id="KW-0238">DNA-binding</keyword>
<dbReference type="NCBIfam" id="NF004595">
    <property type="entry name" value="PRK05932.1-2"/>
    <property type="match status" value="1"/>
</dbReference>
<dbReference type="GO" id="GO:0016779">
    <property type="term" value="F:nucleotidyltransferase activity"/>
    <property type="evidence" value="ECO:0007669"/>
    <property type="project" value="UniProtKB-KW"/>
</dbReference>
<dbReference type="OrthoDB" id="9814402at2"/>
<feature type="compositionally biased region" description="Acidic residues" evidence="11">
    <location>
        <begin position="53"/>
        <end position="62"/>
    </location>
</feature>
<evidence type="ECO:0000313" key="15">
    <source>
        <dbReference type="Proteomes" id="UP000199556"/>
    </source>
</evidence>
<feature type="compositionally biased region" description="Acidic residues" evidence="11">
    <location>
        <begin position="91"/>
        <end position="105"/>
    </location>
</feature>
<name>A0A1I4R9Q8_ECTMO</name>
<evidence type="ECO:0000256" key="5">
    <source>
        <dbReference type="ARBA" id="ARBA00022695"/>
    </source>
</evidence>
<dbReference type="InterPro" id="IPR007046">
    <property type="entry name" value="RNA_pol_sigma_54_core-bd"/>
</dbReference>
<organism evidence="14 15">
    <name type="scientific">Ectothiorhodospira mobilis</name>
    <dbReference type="NCBI Taxonomy" id="195064"/>
    <lineage>
        <taxon>Bacteria</taxon>
        <taxon>Pseudomonadati</taxon>
        <taxon>Pseudomonadota</taxon>
        <taxon>Gammaproteobacteria</taxon>
        <taxon>Chromatiales</taxon>
        <taxon>Ectothiorhodospiraceae</taxon>
        <taxon>Ectothiorhodospira</taxon>
    </lineage>
</organism>
<comment type="function">
    <text evidence="10">Sigma factors are initiation factors that promote the attachment of RNA polymerase to specific initiation sites and are then released.</text>
</comment>
<evidence type="ECO:0000256" key="8">
    <source>
        <dbReference type="ARBA" id="ARBA00023125"/>
    </source>
</evidence>
<dbReference type="GO" id="GO:0016987">
    <property type="term" value="F:sigma factor activity"/>
    <property type="evidence" value="ECO:0007669"/>
    <property type="project" value="UniProtKB-KW"/>
</dbReference>
<sequence>MLKPSVQLRLGQNLTMTPQLQQAIRLLQLSTLELQAQIQETLETNPMLEALEEGEAEQEAEATEARDQEAREATEAPTEQDSGGDAGTGDIPEELPVDSNWDDIYDIPPSGPGPAEPEGRDLFENQSGPAESLHEHLMWQIHLSSMSEQDRAIALTLVDALNEDGYLAEPLDQIHASLGGDEAVGLDEVEAVLHMVQHLDPVGVGARDLSECLALQLAQLPPDTPWLQEALQLVTEHLDALGARDHKGLQRRLRLDAEQLQQVIALIQTLNPRPGALISAGAPEYIVPDVFVRKREGRWQVELNPEIAPRLRVNPLYASYVRRADSSEDNTYLRNNLQEARWFIKSLQSRNETLLRVGTAIVEHQRAFLEYGEEAMKPLVLRDIAEQLEMHESTISRVTTQKYMHTPRGIFEFKYFFSSHVGTADGGECSATAIRAMIRKLIAEEPGNKPMSDSKIAQILVDRGIHVARRTVAKYREAMAIPPSSERKRLT</sequence>
<dbReference type="PROSITE" id="PS00718">
    <property type="entry name" value="SIGMA54_2"/>
    <property type="match status" value="1"/>
</dbReference>
<dbReference type="PROSITE" id="PS00717">
    <property type="entry name" value="SIGMA54_1"/>
    <property type="match status" value="1"/>
</dbReference>
<feature type="region of interest" description="Disordered" evidence="11">
    <location>
        <begin position="53"/>
        <end position="131"/>
    </location>
</feature>